<dbReference type="NCBIfam" id="TIGR04370">
    <property type="entry name" value="glyco_rpt_poly"/>
    <property type="match status" value="1"/>
</dbReference>
<dbReference type="Pfam" id="PF14296">
    <property type="entry name" value="O-ag_pol_Wzy"/>
    <property type="match status" value="1"/>
</dbReference>
<proteinExistence type="predicted"/>
<name>A0A174MXX1_9FIRM</name>
<gene>
    <name evidence="2" type="ORF">ERS852480_03230</name>
</gene>
<feature type="transmembrane region" description="Helical" evidence="1">
    <location>
        <begin position="296"/>
        <end position="315"/>
    </location>
</feature>
<feature type="transmembrane region" description="Helical" evidence="1">
    <location>
        <begin position="72"/>
        <end position="90"/>
    </location>
</feature>
<sequence length="436" mass="49959">MVNVLCLFITSVILGVSVSAHIIAARRFDVMDPFYLITGLYFLVFVWAPCEWIKIGQTDYQGVEVMEYLPRGNTVFIIGYISYVLGGFFCKKNRRRAETALLDEDEQAKVFILRYALVLLIFSLFCSLTYFRLTGRSIMMMLSFGQFGADEPVTYKNTSLLFLSCFLRSAVPAILLLFAYRKQGRVSTYLCFSVVALISLSSGSRNTAILVILSPVIYHYVSTGTRPRKRTVLLGLFFLFVGVCIIGIFRQTMRAGTRIDLSVVDFDAMMKAFMYNVEIFFPFYNLTGMIPKEIHYHWGLGFLNILIQFIPHAIWENKPATLGKTAFEAMYGSSFGGSAYPNLGEFYYEFGILGTIVGMFIFGYITRKLYYRMLKTGDRLQLISYSIMFGYLFQFVCRGSISSWAIDIVFMFGPIWLLKMIVPRSKEYKHSRYDSI</sequence>
<accession>A0A174MXX1</accession>
<feature type="transmembrane region" description="Helical" evidence="1">
    <location>
        <begin position="232"/>
        <end position="249"/>
    </location>
</feature>
<dbReference type="Proteomes" id="UP000095512">
    <property type="component" value="Unassembled WGS sequence"/>
</dbReference>
<protein>
    <recommendedName>
        <fullName evidence="4">Oligosaccharide repeat unit polymerase</fullName>
    </recommendedName>
</protein>
<evidence type="ECO:0000313" key="3">
    <source>
        <dbReference type="Proteomes" id="UP000095512"/>
    </source>
</evidence>
<dbReference type="EMBL" id="CZAB01000032">
    <property type="protein sequence ID" value="CUP39198.1"/>
    <property type="molecule type" value="Genomic_DNA"/>
</dbReference>
<organism evidence="2 3">
    <name type="scientific">Enterocloster clostridioformis</name>
    <dbReference type="NCBI Taxonomy" id="1531"/>
    <lineage>
        <taxon>Bacteria</taxon>
        <taxon>Bacillati</taxon>
        <taxon>Bacillota</taxon>
        <taxon>Clostridia</taxon>
        <taxon>Lachnospirales</taxon>
        <taxon>Lachnospiraceae</taxon>
        <taxon>Enterocloster</taxon>
    </lineage>
</organism>
<feature type="transmembrane region" description="Helical" evidence="1">
    <location>
        <begin position="111"/>
        <end position="131"/>
    </location>
</feature>
<keyword evidence="1" id="KW-0812">Transmembrane</keyword>
<dbReference type="RefSeq" id="WP_057572237.1">
    <property type="nucleotide sequence ID" value="NZ_CATYWZ010000015.1"/>
</dbReference>
<feature type="transmembrane region" description="Helical" evidence="1">
    <location>
        <begin position="401"/>
        <end position="422"/>
    </location>
</feature>
<feature type="transmembrane region" description="Helical" evidence="1">
    <location>
        <begin position="346"/>
        <end position="365"/>
    </location>
</feature>
<evidence type="ECO:0000313" key="2">
    <source>
        <dbReference type="EMBL" id="CUP39198.1"/>
    </source>
</evidence>
<keyword evidence="1" id="KW-0472">Membrane</keyword>
<feature type="transmembrane region" description="Helical" evidence="1">
    <location>
        <begin position="160"/>
        <end position="180"/>
    </location>
</feature>
<dbReference type="AlphaFoldDB" id="A0A174MXX1"/>
<evidence type="ECO:0000256" key="1">
    <source>
        <dbReference type="SAM" id="Phobius"/>
    </source>
</evidence>
<keyword evidence="1" id="KW-1133">Transmembrane helix</keyword>
<reference evidence="2 3" key="1">
    <citation type="submission" date="2015-09" db="EMBL/GenBank/DDBJ databases">
        <authorList>
            <consortium name="Pathogen Informatics"/>
        </authorList>
    </citation>
    <scope>NUCLEOTIDE SEQUENCE [LARGE SCALE GENOMIC DNA]</scope>
    <source>
        <strain evidence="2 3">2789STDY5834865</strain>
    </source>
</reference>
<evidence type="ECO:0008006" key="4">
    <source>
        <dbReference type="Google" id="ProtNLM"/>
    </source>
</evidence>
<dbReference type="InterPro" id="IPR029468">
    <property type="entry name" value="O-ag_pol_Wzy"/>
</dbReference>
<feature type="transmembrane region" description="Helical" evidence="1">
    <location>
        <begin position="377"/>
        <end position="395"/>
    </location>
</feature>